<name>A0ABU8DXC5_9ACTN</name>
<evidence type="ECO:0000313" key="9">
    <source>
        <dbReference type="Proteomes" id="UP001361570"/>
    </source>
</evidence>
<dbReference type="SMART" id="SM00939">
    <property type="entry name" value="PepX_C"/>
    <property type="match status" value="1"/>
</dbReference>
<evidence type="ECO:0000256" key="4">
    <source>
        <dbReference type="ARBA" id="ARBA00022801"/>
    </source>
</evidence>
<dbReference type="Gene3D" id="3.40.50.300">
    <property type="entry name" value="P-loop containing nucleotide triphosphate hydrolases"/>
    <property type="match status" value="1"/>
</dbReference>
<evidence type="ECO:0000256" key="2">
    <source>
        <dbReference type="ARBA" id="ARBA00022448"/>
    </source>
</evidence>
<keyword evidence="9" id="KW-1185">Reference proteome</keyword>
<protein>
    <submittedName>
        <fullName evidence="8">Alpha/beta fold hydrolase</fullName>
    </submittedName>
</protein>
<reference evidence="8 9" key="1">
    <citation type="submission" date="2024-03" db="EMBL/GenBank/DDBJ databases">
        <title>Draft genome sequence of Klenkia sp. LSe6-5.</title>
        <authorList>
            <person name="Duangmal K."/>
            <person name="Chantavorakit T."/>
        </authorList>
    </citation>
    <scope>NUCLEOTIDE SEQUENCE [LARGE SCALE GENOMIC DNA]</scope>
    <source>
        <strain evidence="8 9">LSe6-5</strain>
    </source>
</reference>
<dbReference type="PROSITE" id="PS50893">
    <property type="entry name" value="ABC_TRANSPORTER_2"/>
    <property type="match status" value="1"/>
</dbReference>
<keyword evidence="3" id="KW-0547">Nucleotide-binding</keyword>
<comment type="similarity">
    <text evidence="1">Belongs to the ABC transporter superfamily.</text>
</comment>
<dbReference type="PROSITE" id="PS00211">
    <property type="entry name" value="ABC_TRANSPORTER_1"/>
    <property type="match status" value="1"/>
</dbReference>
<dbReference type="InterPro" id="IPR027417">
    <property type="entry name" value="P-loop_NTPase"/>
</dbReference>
<comment type="caution">
    <text evidence="8">The sequence shown here is derived from an EMBL/GenBank/DDBJ whole genome shotgun (WGS) entry which is preliminary data.</text>
</comment>
<dbReference type="SMART" id="SM00382">
    <property type="entry name" value="AAA"/>
    <property type="match status" value="1"/>
</dbReference>
<dbReference type="InterPro" id="IPR008979">
    <property type="entry name" value="Galactose-bd-like_sf"/>
</dbReference>
<keyword evidence="2" id="KW-0813">Transport</keyword>
<keyword evidence="6" id="KW-1133">Transmembrane helix</keyword>
<dbReference type="PANTHER" id="PTHR43335:SF4">
    <property type="entry name" value="ABC TRANSPORTER, ATP-BINDING PROTEIN"/>
    <property type="match status" value="1"/>
</dbReference>
<dbReference type="Pfam" id="PF02129">
    <property type="entry name" value="Peptidase_S15"/>
    <property type="match status" value="1"/>
</dbReference>
<dbReference type="GO" id="GO:0016787">
    <property type="term" value="F:hydrolase activity"/>
    <property type="evidence" value="ECO:0007669"/>
    <property type="project" value="UniProtKB-KW"/>
</dbReference>
<organism evidence="8 9">
    <name type="scientific">Klenkia sesuvii</name>
    <dbReference type="NCBI Taxonomy" id="3103137"/>
    <lineage>
        <taxon>Bacteria</taxon>
        <taxon>Bacillati</taxon>
        <taxon>Actinomycetota</taxon>
        <taxon>Actinomycetes</taxon>
        <taxon>Geodermatophilales</taxon>
        <taxon>Geodermatophilaceae</taxon>
        <taxon>Klenkia</taxon>
    </lineage>
</organism>
<evidence type="ECO:0000313" key="8">
    <source>
        <dbReference type="EMBL" id="MEI4273474.1"/>
    </source>
</evidence>
<dbReference type="Gene3D" id="2.60.120.260">
    <property type="entry name" value="Galactose-binding domain-like"/>
    <property type="match status" value="1"/>
</dbReference>
<dbReference type="SUPFAM" id="SSF53474">
    <property type="entry name" value="alpha/beta-Hydrolases"/>
    <property type="match status" value="1"/>
</dbReference>
<dbReference type="InterPro" id="IPR013736">
    <property type="entry name" value="Xaa-Pro_dipept_C"/>
</dbReference>
<dbReference type="SUPFAM" id="SSF49785">
    <property type="entry name" value="Galactose-binding domain-like"/>
    <property type="match status" value="1"/>
</dbReference>
<evidence type="ECO:0000256" key="5">
    <source>
        <dbReference type="ARBA" id="ARBA00022840"/>
    </source>
</evidence>
<keyword evidence="5" id="KW-0067">ATP-binding</keyword>
<feature type="transmembrane region" description="Helical" evidence="6">
    <location>
        <begin position="621"/>
        <end position="642"/>
    </location>
</feature>
<dbReference type="Pfam" id="PF08530">
    <property type="entry name" value="PepX_C"/>
    <property type="match status" value="1"/>
</dbReference>
<sequence>MRPTAGLVRPRPRPGARAALAALTTVLLAAALLALPVAVPAAAPARAAEDVATDDATVPSGAGADAVELDTTTYVPASATAADPAPAVVLAHGFGGSKQSVAADARDLAARGYVVLTYSARGFGASTGQIGLDDPRYEVADLSTLLDVLAARDDVQLDAPGDPRVGVAGASYGGALALLGAAYDDRVDAIAPQITWNSLTTALFPSQAGAVDGSTPAATPSTGGSGVFKRLWSGLFFGAGSVPTGDGLLASLTGGATAGSGGALPDVDPSTLDSAAVEQALTCGRFRAEVCAAYQAAAASGTLTPEIATVLDRSSPAGVLDRITAPTLLVQGTKDSLFGLGQADANARGIAANGTPVRVVWYDGGHDASASEGDTADLRDLVAGWFDVHLRGEGADPGTGFTFPVPTGVSAAAGSVRGGGQTETAAAYPGLTGDPVQRVAVPLSGTTSPVVTPPGGNPAAITTVPGLGAVTAALGGTTVEIPGQFAAFDSEPLDDAVDVVGASTVTLTVSSPTGTATLFAKLYDVAADGAQTLPAGLVAPLSLTGLSTDPTAPTEVEVTLPGIVHRFEAGHTMRVLVSSTDQAFAAPAESSVYAVGLADGAAVAAPTVTGSVQSATGATRWWVLLGVLAALAVGGVVVAKLWGARRRRQLSVVEPDGEDVPLRFTGVTKSYKDGFTAVRDLSFEVRRGQVLGLLGPNGAGKTTSLRMLMGLIRPTEGTISVFGHPATPGAPVLSRLGSFVEGTGLQPHLSGRDNLELYWAATGRPLADAHLDEAIEIAGLGKALDKRVRSYSQGMRQRVAIAQGMLGLPDLLVLDEPTNGLDPPQIHAMRQVLQDYAATGRTVIVSSHLLAEIEQTCSHVVVMAKGQKVAEGTVEEIIGTGGAVLLVVEGDPQRAEQVLTGLGAAVERADEGLVVELGDLGRAQAVAALVEAGVGVEQVTPRRRLEDAFLSLVGES</sequence>
<gene>
    <name evidence="8" type="ORF">TEK04_17265</name>
</gene>
<evidence type="ECO:0000256" key="1">
    <source>
        <dbReference type="ARBA" id="ARBA00005417"/>
    </source>
</evidence>
<dbReference type="InterPro" id="IPR000383">
    <property type="entry name" value="Xaa-Pro-like_dom"/>
</dbReference>
<evidence type="ECO:0000259" key="7">
    <source>
        <dbReference type="PROSITE" id="PS50893"/>
    </source>
</evidence>
<evidence type="ECO:0000256" key="6">
    <source>
        <dbReference type="SAM" id="Phobius"/>
    </source>
</evidence>
<accession>A0ABU8DXC5</accession>
<feature type="domain" description="ABC transporter" evidence="7">
    <location>
        <begin position="662"/>
        <end position="890"/>
    </location>
</feature>
<evidence type="ECO:0000256" key="3">
    <source>
        <dbReference type="ARBA" id="ARBA00022741"/>
    </source>
</evidence>
<dbReference type="Gene3D" id="3.40.50.1820">
    <property type="entry name" value="alpha/beta hydrolase"/>
    <property type="match status" value="2"/>
</dbReference>
<dbReference type="InterPro" id="IPR017871">
    <property type="entry name" value="ABC_transporter-like_CS"/>
</dbReference>
<dbReference type="Pfam" id="PF00005">
    <property type="entry name" value="ABC_tran"/>
    <property type="match status" value="1"/>
</dbReference>
<dbReference type="RefSeq" id="WP_336405594.1">
    <property type="nucleotide sequence ID" value="NZ_JBAPLU010000021.1"/>
</dbReference>
<proteinExistence type="inferred from homology"/>
<dbReference type="InterPro" id="IPR003439">
    <property type="entry name" value="ABC_transporter-like_ATP-bd"/>
</dbReference>
<dbReference type="Proteomes" id="UP001361570">
    <property type="component" value="Unassembled WGS sequence"/>
</dbReference>
<dbReference type="InterPro" id="IPR003593">
    <property type="entry name" value="AAA+_ATPase"/>
</dbReference>
<dbReference type="EMBL" id="JBAPLU010000021">
    <property type="protein sequence ID" value="MEI4273474.1"/>
    <property type="molecule type" value="Genomic_DNA"/>
</dbReference>
<keyword evidence="4 8" id="KW-0378">Hydrolase</keyword>
<dbReference type="PANTHER" id="PTHR43335">
    <property type="entry name" value="ABC TRANSPORTER, ATP-BINDING PROTEIN"/>
    <property type="match status" value="1"/>
</dbReference>
<dbReference type="InterPro" id="IPR029058">
    <property type="entry name" value="AB_hydrolase_fold"/>
</dbReference>
<keyword evidence="6" id="KW-0472">Membrane</keyword>
<keyword evidence="6" id="KW-0812">Transmembrane</keyword>
<dbReference type="SUPFAM" id="SSF52540">
    <property type="entry name" value="P-loop containing nucleoside triphosphate hydrolases"/>
    <property type="match status" value="1"/>
</dbReference>